<dbReference type="RefSeq" id="WP_083732782.1">
    <property type="nucleotide sequence ID" value="NZ_CP014263.1"/>
</dbReference>
<dbReference type="SUPFAM" id="SSF81585">
    <property type="entry name" value="PsbU/PolX domain-like"/>
    <property type="match status" value="1"/>
</dbReference>
<reference evidence="1 2" key="1">
    <citation type="submission" date="2016-01" db="EMBL/GenBank/DDBJ databases">
        <authorList>
            <person name="Oliw E.H."/>
        </authorList>
    </citation>
    <scope>NUCLEOTIDE SEQUENCE [LARGE SCALE GENOMIC DNA]</scope>
    <source>
        <strain evidence="1 2">DY10</strain>
    </source>
</reference>
<dbReference type="Pfam" id="PF11731">
    <property type="entry name" value="Cdd1"/>
    <property type="match status" value="1"/>
</dbReference>
<accession>A0A1P9WV50</accession>
<evidence type="ECO:0000313" key="1">
    <source>
        <dbReference type="EMBL" id="AQG79233.1"/>
    </source>
</evidence>
<dbReference type="OrthoDB" id="666031at2"/>
<protein>
    <submittedName>
        <fullName evidence="1">Pathogenicity locus</fullName>
    </submittedName>
</protein>
<dbReference type="KEGG" id="smon:AWR27_07785"/>
<dbReference type="Proteomes" id="UP000187941">
    <property type="component" value="Chromosome"/>
</dbReference>
<organism evidence="1 2">
    <name type="scientific">Spirosoma montaniterrae</name>
    <dbReference type="NCBI Taxonomy" id="1178516"/>
    <lineage>
        <taxon>Bacteria</taxon>
        <taxon>Pseudomonadati</taxon>
        <taxon>Bacteroidota</taxon>
        <taxon>Cytophagia</taxon>
        <taxon>Cytophagales</taxon>
        <taxon>Cytophagaceae</taxon>
        <taxon>Spirosoma</taxon>
    </lineage>
</organism>
<dbReference type="STRING" id="1178516.AWR27_07785"/>
<name>A0A1P9WV50_9BACT</name>
<gene>
    <name evidence="1" type="ORF">AWR27_07785</name>
</gene>
<dbReference type="EMBL" id="CP014263">
    <property type="protein sequence ID" value="AQG79233.1"/>
    <property type="molecule type" value="Genomic_DNA"/>
</dbReference>
<dbReference type="AlphaFoldDB" id="A0A1P9WV50"/>
<sequence>MKNKTTIKLPLTDIEKANLRKNKIKIANIPDFATDELEVLLNATTERVKEIYALAEFQTVPSVGIKFAEDLVFLGYYSLNELKQKDGAKLTDEYEQKKGYWIDPCVEDQFRLIVNFANTNDTKKTWWDFTEERKKFRTENGYPKSRPQKAWFETSGFERKDDKGSH</sequence>
<evidence type="ECO:0000313" key="2">
    <source>
        <dbReference type="Proteomes" id="UP000187941"/>
    </source>
</evidence>
<dbReference type="InterPro" id="IPR021725">
    <property type="entry name" value="Cdd1"/>
</dbReference>
<proteinExistence type="predicted"/>
<keyword evidence="2" id="KW-1185">Reference proteome</keyword>